<sequence>MNSKLWTRRIGAPRSSKFTRVGSGGIGNTAYFMAGSSGGVSAPFDPLEFTPDPTKPGPTIPKIDISNLEQRPIDYQLEDCHIENETVISPVLLLWDISIEVWGMKKDPGSIIKEILGLIIMEALYFSQFPKGLLRVIHTHLTQELTSKKTLSVSPTSDYFQSTTRIRQLTRTSSVSLKNASRFIGQRRTVNPVVKNQILGPISYSFALKMLPYNPSQMITLMDHGYEALEGKANIRGSIKIDKYLDIMGQSLNFEFVNIIREIKGKIQILDVEDAGLAQIAWRD</sequence>
<accession>A0A7D7JFM9</accession>
<reference evidence="1" key="2">
    <citation type="submission" date="2020-03" db="EMBL/GenBank/DDBJ databases">
        <authorList>
            <person name="Kafer S."/>
            <person name="Paraskevopoulou S."/>
            <person name="Zirkel F."/>
            <person name="Wieseke N."/>
            <person name="Donath A."/>
            <person name="Petersen M."/>
            <person name="Jones T.C."/>
            <person name="Liu S."/>
            <person name="Zhou X."/>
            <person name="Middendorf M."/>
            <person name="Junglen S."/>
            <person name="Misof B."/>
            <person name="Drosten C."/>
        </authorList>
    </citation>
    <scope>NUCLEOTIDE SEQUENCE</scope>
    <source>
        <strain evidence="1">OKIAV28</strain>
    </source>
</reference>
<evidence type="ECO:0000313" key="1">
    <source>
        <dbReference type="EMBL" id="QMP82192.1"/>
    </source>
</evidence>
<proteinExistence type="predicted"/>
<name>A0A7D7JFM9_9RHAB</name>
<dbReference type="EMBL" id="MT153411">
    <property type="protein sequence ID" value="QMP82192.1"/>
    <property type="molecule type" value="Viral_cRNA"/>
</dbReference>
<reference evidence="1" key="1">
    <citation type="journal article" date="2019" name="PLoS Pathog.">
        <title>Re-assessing the diversity of negative strand RNA viruses in insects.</title>
        <authorList>
            <person name="Kafer S."/>
            <person name="Paraskevopoulou S."/>
            <person name="Zirkel F."/>
            <person name="Wieseke N."/>
            <person name="Donath A."/>
            <person name="Petersen M."/>
            <person name="Jones T.C."/>
            <person name="Liu S."/>
            <person name="Zhou X."/>
            <person name="Middendorf M."/>
            <person name="Junglen S."/>
            <person name="Misof B."/>
            <person name="Drosten C."/>
        </authorList>
    </citation>
    <scope>NUCLEOTIDE SEQUENCE</scope>
    <source>
        <strain evidence="1">OKIAV28</strain>
    </source>
</reference>
<organism evidence="1">
    <name type="scientific">Coleopteran rhabdo-related virus OKIAV28</name>
    <dbReference type="NCBI Taxonomy" id="2746288"/>
    <lineage>
        <taxon>Viruses</taxon>
        <taxon>Riboviria</taxon>
        <taxon>Orthornavirae</taxon>
        <taxon>Negarnaviricota</taxon>
        <taxon>Haploviricotina</taxon>
        <taxon>Monjiviricetes</taxon>
        <taxon>Mononegavirales</taxon>
        <taxon>Rhabdoviridae</taxon>
    </lineage>
</organism>
<protein>
    <submittedName>
        <fullName evidence="1">Uncharacterized protein</fullName>
    </submittedName>
</protein>